<protein>
    <submittedName>
        <fullName evidence="1">DNA uptake protein</fullName>
    </submittedName>
</protein>
<reference evidence="1 2" key="2">
    <citation type="submission" date="2015-01" db="EMBL/GenBank/DDBJ databases">
        <authorList>
            <consortium name="NBRP consortium"/>
            <person name="Sawabe T."/>
            <person name="Meirelles P."/>
            <person name="Feng G."/>
            <person name="Sayaka M."/>
            <person name="Hattori M."/>
            <person name="Ohkuma M."/>
        </authorList>
    </citation>
    <scope>NUCLEOTIDE SEQUENCE [LARGE SCALE GENOMIC DNA]</scope>
    <source>
        <strain evidence="2">JCM 19231</strain>
    </source>
</reference>
<dbReference type="Gene3D" id="1.10.150.280">
    <property type="entry name" value="AF1531-like domain"/>
    <property type="match status" value="1"/>
</dbReference>
<dbReference type="PANTHER" id="PTHR21180">
    <property type="entry name" value="ENDONUCLEASE/EXONUCLEASE/PHOSPHATASE FAMILY DOMAIN-CONTAINING PROTEIN 1"/>
    <property type="match status" value="1"/>
</dbReference>
<evidence type="ECO:0000313" key="2">
    <source>
        <dbReference type="Proteomes" id="UP000031671"/>
    </source>
</evidence>
<dbReference type="EMBL" id="BBRZ01000048">
    <property type="protein sequence ID" value="GAM57237.1"/>
    <property type="molecule type" value="Genomic_DNA"/>
</dbReference>
<dbReference type="InterPro" id="IPR051675">
    <property type="entry name" value="Endo/Exo/Phosphatase_dom_1"/>
</dbReference>
<dbReference type="Proteomes" id="UP000031671">
    <property type="component" value="Unassembled WGS sequence"/>
</dbReference>
<dbReference type="AlphaFoldDB" id="A0A0B8NY36"/>
<reference evidence="1 2" key="1">
    <citation type="submission" date="2015-01" db="EMBL/GenBank/DDBJ databases">
        <title>Vibrio sp. C1 JCM 19231 whole genome shotgun sequence.</title>
        <authorList>
            <person name="Sawabe T."/>
            <person name="Meirelles P."/>
            <person name="Feng G."/>
            <person name="Sayaka M."/>
            <person name="Hattori M."/>
            <person name="Ohkuma M."/>
        </authorList>
    </citation>
    <scope>NUCLEOTIDE SEQUENCE [LARGE SCALE GENOMIC DNA]</scope>
    <source>
        <strain evidence="2">JCM 19231</strain>
    </source>
</reference>
<proteinExistence type="predicted"/>
<comment type="caution">
    <text evidence="1">The sequence shown here is derived from an EMBL/GenBank/DDBJ whole genome shotgun (WGS) entry which is preliminary data.</text>
</comment>
<gene>
    <name evidence="1" type="ORF">JCM19231_2807</name>
</gene>
<name>A0A0B8NY36_9VIBR</name>
<dbReference type="PANTHER" id="PTHR21180:SF32">
    <property type="entry name" value="ENDONUCLEASE_EXONUCLEASE_PHOSPHATASE FAMILY DOMAIN-CONTAINING PROTEIN 1"/>
    <property type="match status" value="1"/>
</dbReference>
<dbReference type="GO" id="GO:0015628">
    <property type="term" value="P:protein secretion by the type II secretion system"/>
    <property type="evidence" value="ECO:0007669"/>
    <property type="project" value="TreeGrafter"/>
</dbReference>
<sequence length="49" mass="5452">MLVGVGQKKAEHIVAFRELNGEFKSADDLKLVKGIGQATVDKNRERIEL</sequence>
<evidence type="ECO:0000313" key="1">
    <source>
        <dbReference type="EMBL" id="GAM57237.1"/>
    </source>
</evidence>
<dbReference type="Pfam" id="PF12836">
    <property type="entry name" value="HHH_3"/>
    <property type="match status" value="1"/>
</dbReference>
<organism evidence="1 2">
    <name type="scientific">Vibrio ishigakensis</name>
    <dbReference type="NCBI Taxonomy" id="1481914"/>
    <lineage>
        <taxon>Bacteria</taxon>
        <taxon>Pseudomonadati</taxon>
        <taxon>Pseudomonadota</taxon>
        <taxon>Gammaproteobacteria</taxon>
        <taxon>Vibrionales</taxon>
        <taxon>Vibrionaceae</taxon>
        <taxon>Vibrio</taxon>
    </lineage>
</organism>
<dbReference type="NCBIfam" id="TIGR00426">
    <property type="entry name" value="competence protein ComEA helix-hairpin-helix repeat region"/>
    <property type="match status" value="1"/>
</dbReference>
<keyword evidence="2" id="KW-1185">Reference proteome</keyword>
<dbReference type="SUPFAM" id="SSF47781">
    <property type="entry name" value="RuvA domain 2-like"/>
    <property type="match status" value="1"/>
</dbReference>
<dbReference type="GO" id="GO:0015627">
    <property type="term" value="C:type II protein secretion system complex"/>
    <property type="evidence" value="ECO:0007669"/>
    <property type="project" value="TreeGrafter"/>
</dbReference>
<accession>A0A0B8NY36</accession>
<dbReference type="InterPro" id="IPR010994">
    <property type="entry name" value="RuvA_2-like"/>
</dbReference>
<dbReference type="InterPro" id="IPR004509">
    <property type="entry name" value="Competence_ComEA_HhH"/>
</dbReference>